<reference evidence="2" key="1">
    <citation type="submission" date="2020-05" db="EMBL/GenBank/DDBJ databases">
        <authorList>
            <person name="Chiriac C."/>
            <person name="Salcher M."/>
            <person name="Ghai R."/>
            <person name="Kavagutti S V."/>
        </authorList>
    </citation>
    <scope>NUCLEOTIDE SEQUENCE</scope>
</reference>
<proteinExistence type="predicted"/>
<accession>A0A6J7GDR8</accession>
<dbReference type="AlphaFoldDB" id="A0A6J7GDR8"/>
<sequence length="209" mass="21640">MWCRTIASSYSVGDISNSAIRNGVSIVTSKPLATNSCSRPPSSCRSMRIGVIVAGVLAALSTTCSGDPSTSGYTVRSVSCRSTTSANAADRALTSSGPLRWTENGRLYTAVAGSNRLRNHMRCCAGESGMRSGRSRDSRIGVSDPRPAADSARAASAPTVGASNSSRTPRRTPSAPPTRVTNCVAISELPPSSKKSSSRPTLDAPSRSS</sequence>
<gene>
    <name evidence="2" type="ORF">UFOPK3472_02571</name>
</gene>
<organism evidence="2">
    <name type="scientific">freshwater metagenome</name>
    <dbReference type="NCBI Taxonomy" id="449393"/>
    <lineage>
        <taxon>unclassified sequences</taxon>
        <taxon>metagenomes</taxon>
        <taxon>ecological metagenomes</taxon>
    </lineage>
</organism>
<evidence type="ECO:0000256" key="1">
    <source>
        <dbReference type="SAM" id="MobiDB-lite"/>
    </source>
</evidence>
<dbReference type="EMBL" id="CAFBLX010000198">
    <property type="protein sequence ID" value="CAB4903135.1"/>
    <property type="molecule type" value="Genomic_DNA"/>
</dbReference>
<feature type="region of interest" description="Disordered" evidence="1">
    <location>
        <begin position="126"/>
        <end position="209"/>
    </location>
</feature>
<evidence type="ECO:0000313" key="2">
    <source>
        <dbReference type="EMBL" id="CAB4903135.1"/>
    </source>
</evidence>
<name>A0A6J7GDR8_9ZZZZ</name>
<feature type="compositionally biased region" description="Low complexity" evidence="1">
    <location>
        <begin position="140"/>
        <end position="181"/>
    </location>
</feature>
<protein>
    <submittedName>
        <fullName evidence="2">Unannotated protein</fullName>
    </submittedName>
</protein>